<dbReference type="Proteomes" id="UP000320048">
    <property type="component" value="Unassembled WGS sequence"/>
</dbReference>
<gene>
    <name evidence="1" type="ORF">E6H04_08630</name>
</gene>
<sequence>ISYKNEGKKRSASIPGILEAVVQAVPGSAAPDQEVVKHNAHPLFPELVQAYGVTSRYTDHGFRWDHTGKCADYTAFRWSGQ</sequence>
<dbReference type="InterPro" id="IPR009758">
    <property type="entry name" value="DUF1326"/>
</dbReference>
<proteinExistence type="predicted"/>
<dbReference type="Pfam" id="PF07040">
    <property type="entry name" value="DUF1326"/>
    <property type="match status" value="1"/>
</dbReference>
<comment type="caution">
    <text evidence="1">The sequence shown here is derived from an EMBL/GenBank/DDBJ whole genome shotgun (WGS) entry which is preliminary data.</text>
</comment>
<organism evidence="1 2">
    <name type="scientific">Candidatus Segetimicrobium genomatis</name>
    <dbReference type="NCBI Taxonomy" id="2569760"/>
    <lineage>
        <taxon>Bacteria</taxon>
        <taxon>Bacillati</taxon>
        <taxon>Candidatus Sysuimicrobiota</taxon>
        <taxon>Candidatus Sysuimicrobiia</taxon>
        <taxon>Candidatus Sysuimicrobiales</taxon>
        <taxon>Candidatus Segetimicrobiaceae</taxon>
        <taxon>Candidatus Segetimicrobium</taxon>
    </lineage>
</organism>
<name>A0A537JBI9_9BACT</name>
<feature type="non-terminal residue" evidence="1">
    <location>
        <position position="1"/>
    </location>
</feature>
<evidence type="ECO:0000313" key="1">
    <source>
        <dbReference type="EMBL" id="TMI80446.1"/>
    </source>
</evidence>
<accession>A0A537JBI9</accession>
<dbReference type="AlphaFoldDB" id="A0A537JBI9"/>
<protein>
    <submittedName>
        <fullName evidence="1">DUF1326 domain-containing protein</fullName>
    </submittedName>
</protein>
<reference evidence="1 2" key="1">
    <citation type="journal article" date="2019" name="Nat. Microbiol.">
        <title>Mediterranean grassland soil C-N compound turnover is dependent on rainfall and depth, and is mediated by genomically divergent microorganisms.</title>
        <authorList>
            <person name="Diamond S."/>
            <person name="Andeer P.F."/>
            <person name="Li Z."/>
            <person name="Crits-Christoph A."/>
            <person name="Burstein D."/>
            <person name="Anantharaman K."/>
            <person name="Lane K.R."/>
            <person name="Thomas B.C."/>
            <person name="Pan C."/>
            <person name="Northen T.R."/>
            <person name="Banfield J.F."/>
        </authorList>
    </citation>
    <scope>NUCLEOTIDE SEQUENCE [LARGE SCALE GENOMIC DNA]</scope>
    <source>
        <strain evidence="1">NP_7</strain>
    </source>
</reference>
<dbReference type="EMBL" id="VBAO01000220">
    <property type="protein sequence ID" value="TMI80446.1"/>
    <property type="molecule type" value="Genomic_DNA"/>
</dbReference>
<evidence type="ECO:0000313" key="2">
    <source>
        <dbReference type="Proteomes" id="UP000320048"/>
    </source>
</evidence>